<sequence>MDRRSSSVWAYFTIKDNVNAKSDICHKIYSYKSTLTNLKKHLSSRHFIFLKQGQSINENQSTESSIDDPSSKHHTYDNSINSSSISLPSTTSIPSTSQQNSLIDSAPSNANANAFSQIVTGQSQMQADNNAKSHKCKQLSIATYIPKKMTVDMKKDIDQSLLNLFTKDYQPFKLVEDKGFKQFVKMLNPNYTLPNRHSISKQYIPALYEKRLREVKELVVQEAKHVCLTTDCWTSRNNESFMAITIHFVDSNFSLQSILISCSSFNENHTAINLSEQIQKTIDEWQLEGKIKLAVSDNTTNIKNALGLLKLKHLGCFAHTLNLIVQSALTLENELIDKVKTIVTYFRRSTVANNKLKTYQINNGIDKPKKLLQDVQTRWNSTYYMLNRFIELENPIRGTLGLLDKAPQTLNSDEWSIIKELCTVLGPFEEATRAVSGESYMTASIVIVLTQGLLNACKKLHTMEFNERTLMIIKQLLENMKKRDAWKNVDKSKTLCRCTFLDPRFKNIPFNNNNSLSETTKNEIIEKTANIIYLERSNQLDEQNQDQPDYISIDNPSTSNSPSIWETIDTSIAKLIPSGTSKSRAIIEVQRYLEDGMLKRNMDPLKWWQEHKYNYPYLHILAKQTLCCLGTSVPCERIFSKAGLILNDRRCRLKREKVEMLLFLNYNST</sequence>
<evidence type="ECO:0000256" key="4">
    <source>
        <dbReference type="ARBA" id="ARBA00022833"/>
    </source>
</evidence>
<dbReference type="Proteomes" id="UP000475862">
    <property type="component" value="Unassembled WGS sequence"/>
</dbReference>
<dbReference type="Pfam" id="PF05699">
    <property type="entry name" value="Dimer_Tnp_hAT"/>
    <property type="match status" value="1"/>
</dbReference>
<comment type="subcellular location">
    <subcellularLocation>
        <location evidence="1">Nucleus</location>
    </subcellularLocation>
</comment>
<dbReference type="EMBL" id="VYZN01000075">
    <property type="protein sequence ID" value="KAE9523852.1"/>
    <property type="molecule type" value="Genomic_DNA"/>
</dbReference>
<feature type="compositionally biased region" description="Low complexity" evidence="10">
    <location>
        <begin position="78"/>
        <end position="101"/>
    </location>
</feature>
<evidence type="ECO:0000313" key="13">
    <source>
        <dbReference type="Proteomes" id="UP000475862"/>
    </source>
</evidence>
<keyword evidence="6" id="KW-0238">DNA-binding</keyword>
<proteinExistence type="predicted"/>
<feature type="region of interest" description="Disordered" evidence="10">
    <location>
        <begin position="58"/>
        <end position="106"/>
    </location>
</feature>
<dbReference type="OrthoDB" id="8193841at2759"/>
<evidence type="ECO:0000256" key="8">
    <source>
        <dbReference type="ARBA" id="ARBA00023242"/>
    </source>
</evidence>
<evidence type="ECO:0000256" key="9">
    <source>
        <dbReference type="PROSITE-ProRule" id="PRU00027"/>
    </source>
</evidence>
<dbReference type="InterPro" id="IPR012337">
    <property type="entry name" value="RNaseH-like_sf"/>
</dbReference>
<dbReference type="InterPro" id="IPR003656">
    <property type="entry name" value="Znf_BED"/>
</dbReference>
<feature type="compositionally biased region" description="Polar residues" evidence="10">
    <location>
        <begin position="58"/>
        <end position="68"/>
    </location>
</feature>
<name>A0A6G0T018_APHGL</name>
<keyword evidence="4" id="KW-0862">Zinc</keyword>
<protein>
    <recommendedName>
        <fullName evidence="11">BED-type domain-containing protein</fullName>
    </recommendedName>
</protein>
<keyword evidence="13" id="KW-1185">Reference proteome</keyword>
<evidence type="ECO:0000256" key="7">
    <source>
        <dbReference type="ARBA" id="ARBA00023163"/>
    </source>
</evidence>
<feature type="domain" description="BED-type" evidence="11">
    <location>
        <begin position="3"/>
        <end position="53"/>
    </location>
</feature>
<dbReference type="SUPFAM" id="SSF53098">
    <property type="entry name" value="Ribonuclease H-like"/>
    <property type="match status" value="1"/>
</dbReference>
<dbReference type="PANTHER" id="PTHR46481">
    <property type="entry name" value="ZINC FINGER BED DOMAIN-CONTAINING PROTEIN 4"/>
    <property type="match status" value="1"/>
</dbReference>
<keyword evidence="5" id="KW-0805">Transcription regulation</keyword>
<dbReference type="InterPro" id="IPR008906">
    <property type="entry name" value="HATC_C_dom"/>
</dbReference>
<evidence type="ECO:0000256" key="5">
    <source>
        <dbReference type="ARBA" id="ARBA00023015"/>
    </source>
</evidence>
<dbReference type="InterPro" id="IPR052035">
    <property type="entry name" value="ZnF_BED_domain_contain"/>
</dbReference>
<accession>A0A6G0T018</accession>
<keyword evidence="2" id="KW-0479">Metal-binding</keyword>
<comment type="caution">
    <text evidence="12">The sequence shown here is derived from an EMBL/GenBank/DDBJ whole genome shotgun (WGS) entry which is preliminary data.</text>
</comment>
<evidence type="ECO:0000259" key="11">
    <source>
        <dbReference type="PROSITE" id="PS50808"/>
    </source>
</evidence>
<dbReference type="GO" id="GO:0003677">
    <property type="term" value="F:DNA binding"/>
    <property type="evidence" value="ECO:0007669"/>
    <property type="project" value="UniProtKB-KW"/>
</dbReference>
<dbReference type="PANTHER" id="PTHR46481:SF10">
    <property type="entry name" value="ZINC FINGER BED DOMAIN-CONTAINING PROTEIN 39"/>
    <property type="match status" value="1"/>
</dbReference>
<dbReference type="Gene3D" id="1.10.10.1070">
    <property type="entry name" value="Zinc finger, BED domain-containing"/>
    <property type="match status" value="1"/>
</dbReference>
<dbReference type="PROSITE" id="PS50808">
    <property type="entry name" value="ZF_BED"/>
    <property type="match status" value="1"/>
</dbReference>
<evidence type="ECO:0000313" key="12">
    <source>
        <dbReference type="EMBL" id="KAE9523852.1"/>
    </source>
</evidence>
<evidence type="ECO:0000256" key="10">
    <source>
        <dbReference type="SAM" id="MobiDB-lite"/>
    </source>
</evidence>
<reference evidence="12 13" key="1">
    <citation type="submission" date="2019-08" db="EMBL/GenBank/DDBJ databases">
        <title>The genome of the soybean aphid Biotype 1, its phylome, world population structure and adaptation to the North American continent.</title>
        <authorList>
            <person name="Giordano R."/>
            <person name="Donthu R.K."/>
            <person name="Hernandez A.G."/>
            <person name="Wright C.L."/>
            <person name="Zimin A.V."/>
        </authorList>
    </citation>
    <scope>NUCLEOTIDE SEQUENCE [LARGE SCALE GENOMIC DNA]</scope>
    <source>
        <tissue evidence="12">Whole aphids</tissue>
    </source>
</reference>
<dbReference type="GO" id="GO:0008270">
    <property type="term" value="F:zinc ion binding"/>
    <property type="evidence" value="ECO:0007669"/>
    <property type="project" value="UniProtKB-KW"/>
</dbReference>
<keyword evidence="7" id="KW-0804">Transcription</keyword>
<organism evidence="12 13">
    <name type="scientific">Aphis glycines</name>
    <name type="common">Soybean aphid</name>
    <dbReference type="NCBI Taxonomy" id="307491"/>
    <lineage>
        <taxon>Eukaryota</taxon>
        <taxon>Metazoa</taxon>
        <taxon>Ecdysozoa</taxon>
        <taxon>Arthropoda</taxon>
        <taxon>Hexapoda</taxon>
        <taxon>Insecta</taxon>
        <taxon>Pterygota</taxon>
        <taxon>Neoptera</taxon>
        <taxon>Paraneoptera</taxon>
        <taxon>Hemiptera</taxon>
        <taxon>Sternorrhyncha</taxon>
        <taxon>Aphidomorpha</taxon>
        <taxon>Aphidoidea</taxon>
        <taxon>Aphididae</taxon>
        <taxon>Aphidini</taxon>
        <taxon>Aphis</taxon>
        <taxon>Aphis</taxon>
    </lineage>
</organism>
<keyword evidence="8" id="KW-0539">Nucleus</keyword>
<evidence type="ECO:0000256" key="3">
    <source>
        <dbReference type="ARBA" id="ARBA00022771"/>
    </source>
</evidence>
<dbReference type="Pfam" id="PF02892">
    <property type="entry name" value="zf-BED"/>
    <property type="match status" value="1"/>
</dbReference>
<dbReference type="SUPFAM" id="SSF140996">
    <property type="entry name" value="Hermes dimerisation domain"/>
    <property type="match status" value="1"/>
</dbReference>
<keyword evidence="3 9" id="KW-0863">Zinc-finger</keyword>
<dbReference type="GO" id="GO:0005634">
    <property type="term" value="C:nucleus"/>
    <property type="evidence" value="ECO:0007669"/>
    <property type="project" value="UniProtKB-SubCell"/>
</dbReference>
<dbReference type="AlphaFoldDB" id="A0A6G0T018"/>
<evidence type="ECO:0000256" key="1">
    <source>
        <dbReference type="ARBA" id="ARBA00004123"/>
    </source>
</evidence>
<evidence type="ECO:0000256" key="2">
    <source>
        <dbReference type="ARBA" id="ARBA00022723"/>
    </source>
</evidence>
<dbReference type="GO" id="GO:0046983">
    <property type="term" value="F:protein dimerization activity"/>
    <property type="evidence" value="ECO:0007669"/>
    <property type="project" value="InterPro"/>
</dbReference>
<gene>
    <name evidence="12" type="ORF">AGLY_015740</name>
</gene>
<evidence type="ECO:0000256" key="6">
    <source>
        <dbReference type="ARBA" id="ARBA00023125"/>
    </source>
</evidence>